<dbReference type="Ensembl" id="ENSACLT00000067690.1">
    <property type="protein sequence ID" value="ENSACLP00000065321.1"/>
    <property type="gene ID" value="ENSACLG00000027014.2"/>
</dbReference>
<reference evidence="2" key="2">
    <citation type="submission" date="2025-08" db="UniProtKB">
        <authorList>
            <consortium name="Ensembl"/>
        </authorList>
    </citation>
    <scope>IDENTIFICATION</scope>
</reference>
<proteinExistence type="predicted"/>
<evidence type="ECO:0000256" key="1">
    <source>
        <dbReference type="SAM" id="MobiDB-lite"/>
    </source>
</evidence>
<organism evidence="2 3">
    <name type="scientific">Astatotilapia calliptera</name>
    <name type="common">Eastern happy</name>
    <name type="synonym">Chromis callipterus</name>
    <dbReference type="NCBI Taxonomy" id="8154"/>
    <lineage>
        <taxon>Eukaryota</taxon>
        <taxon>Metazoa</taxon>
        <taxon>Chordata</taxon>
        <taxon>Craniata</taxon>
        <taxon>Vertebrata</taxon>
        <taxon>Euteleostomi</taxon>
        <taxon>Actinopterygii</taxon>
        <taxon>Neopterygii</taxon>
        <taxon>Teleostei</taxon>
        <taxon>Neoteleostei</taxon>
        <taxon>Acanthomorphata</taxon>
        <taxon>Ovalentaria</taxon>
        <taxon>Cichlomorphae</taxon>
        <taxon>Cichliformes</taxon>
        <taxon>Cichlidae</taxon>
        <taxon>African cichlids</taxon>
        <taxon>Pseudocrenilabrinae</taxon>
        <taxon>Haplochromini</taxon>
        <taxon>Astatotilapia</taxon>
    </lineage>
</organism>
<dbReference type="Proteomes" id="UP000265100">
    <property type="component" value="Chromosome 9"/>
</dbReference>
<sequence>LLGVPKNGNTAVSLKPLGGAPVPPLTAKSPITPKTVKRSLATFRDIFASVIESSTGKTLFSAGVSMLTYHM</sequence>
<dbReference type="AlphaFoldDB" id="A0AAX7UJW7"/>
<protein>
    <submittedName>
        <fullName evidence="2">Uncharacterized protein</fullName>
    </submittedName>
</protein>
<keyword evidence="3" id="KW-1185">Reference proteome</keyword>
<name>A0AAX7UJW7_ASTCA</name>
<reference evidence="2" key="3">
    <citation type="submission" date="2025-09" db="UniProtKB">
        <authorList>
            <consortium name="Ensembl"/>
        </authorList>
    </citation>
    <scope>IDENTIFICATION</scope>
</reference>
<feature type="region of interest" description="Disordered" evidence="1">
    <location>
        <begin position="1"/>
        <end position="31"/>
    </location>
</feature>
<accession>A0AAX7UJW7</accession>
<reference evidence="2" key="1">
    <citation type="submission" date="2018-05" db="EMBL/GenBank/DDBJ databases">
        <authorList>
            <person name="Datahose"/>
        </authorList>
    </citation>
    <scope>NUCLEOTIDE SEQUENCE</scope>
</reference>
<evidence type="ECO:0000313" key="2">
    <source>
        <dbReference type="Ensembl" id="ENSACLP00000065321.1"/>
    </source>
</evidence>
<evidence type="ECO:0000313" key="3">
    <source>
        <dbReference type="Proteomes" id="UP000265100"/>
    </source>
</evidence>
<dbReference type="GeneTree" id="ENSGT00940000168651"/>